<accession>A0AAE0YCV8</accession>
<evidence type="ECO:0000313" key="1">
    <source>
        <dbReference type="EMBL" id="KAK3740386.1"/>
    </source>
</evidence>
<keyword evidence="2" id="KW-1185">Reference proteome</keyword>
<reference evidence="1" key="1">
    <citation type="journal article" date="2023" name="G3 (Bethesda)">
        <title>A reference genome for the long-term kleptoplast-retaining sea slug Elysia crispata morphotype clarki.</title>
        <authorList>
            <person name="Eastman K.E."/>
            <person name="Pendleton A.L."/>
            <person name="Shaikh M.A."/>
            <person name="Suttiyut T."/>
            <person name="Ogas R."/>
            <person name="Tomko P."/>
            <person name="Gavelis G."/>
            <person name="Widhalm J.R."/>
            <person name="Wisecaver J.H."/>
        </authorList>
    </citation>
    <scope>NUCLEOTIDE SEQUENCE</scope>
    <source>
        <strain evidence="1">ECLA1</strain>
    </source>
</reference>
<dbReference type="Proteomes" id="UP001283361">
    <property type="component" value="Unassembled WGS sequence"/>
</dbReference>
<sequence length="101" mass="11120">MRNWASSSQRYPHFIYVAEDNKPASSGDTCGQFGSILISVTASSPDQQRHGPNLRTLGLSQPVCLRSLVHQSSWTLVSLRGGQLTPKVTDFWLVECEVGET</sequence>
<dbReference type="EMBL" id="JAWDGP010006471">
    <property type="protein sequence ID" value="KAK3740386.1"/>
    <property type="molecule type" value="Genomic_DNA"/>
</dbReference>
<gene>
    <name evidence="1" type="ORF">RRG08_004322</name>
</gene>
<proteinExistence type="predicted"/>
<comment type="caution">
    <text evidence="1">The sequence shown here is derived from an EMBL/GenBank/DDBJ whole genome shotgun (WGS) entry which is preliminary data.</text>
</comment>
<organism evidence="1 2">
    <name type="scientific">Elysia crispata</name>
    <name type="common">lettuce slug</name>
    <dbReference type="NCBI Taxonomy" id="231223"/>
    <lineage>
        <taxon>Eukaryota</taxon>
        <taxon>Metazoa</taxon>
        <taxon>Spiralia</taxon>
        <taxon>Lophotrochozoa</taxon>
        <taxon>Mollusca</taxon>
        <taxon>Gastropoda</taxon>
        <taxon>Heterobranchia</taxon>
        <taxon>Euthyneura</taxon>
        <taxon>Panpulmonata</taxon>
        <taxon>Sacoglossa</taxon>
        <taxon>Placobranchoidea</taxon>
        <taxon>Plakobranchidae</taxon>
        <taxon>Elysia</taxon>
    </lineage>
</organism>
<evidence type="ECO:0000313" key="2">
    <source>
        <dbReference type="Proteomes" id="UP001283361"/>
    </source>
</evidence>
<protein>
    <submittedName>
        <fullName evidence="1">Uncharacterized protein</fullName>
    </submittedName>
</protein>
<dbReference type="AlphaFoldDB" id="A0AAE0YCV8"/>
<name>A0AAE0YCV8_9GAST</name>